<evidence type="ECO:0000313" key="1">
    <source>
        <dbReference type="EMBL" id="GKT43436.1"/>
    </source>
</evidence>
<dbReference type="GeneID" id="73324419"/>
<proteinExistence type="predicted"/>
<reference evidence="1 2" key="1">
    <citation type="submission" date="2022-03" db="EMBL/GenBank/DDBJ databases">
        <title>Genome data of Colletotrichum spp.</title>
        <authorList>
            <person name="Utami Y.D."/>
            <person name="Hiruma K."/>
        </authorList>
    </citation>
    <scope>NUCLEOTIDE SEQUENCE [LARGE SCALE GENOMIC DNA]</scope>
    <source>
        <strain evidence="1 2">MAFF 239500</strain>
    </source>
</reference>
<protein>
    <submittedName>
        <fullName evidence="1">Uncharacterized protein</fullName>
    </submittedName>
</protein>
<gene>
    <name evidence="1" type="ORF">ColSpa_03617</name>
</gene>
<organism evidence="1 2">
    <name type="scientific">Colletotrichum spaethianum</name>
    <dbReference type="NCBI Taxonomy" id="700344"/>
    <lineage>
        <taxon>Eukaryota</taxon>
        <taxon>Fungi</taxon>
        <taxon>Dikarya</taxon>
        <taxon>Ascomycota</taxon>
        <taxon>Pezizomycotina</taxon>
        <taxon>Sordariomycetes</taxon>
        <taxon>Hypocreomycetidae</taxon>
        <taxon>Glomerellales</taxon>
        <taxon>Glomerellaceae</taxon>
        <taxon>Colletotrichum</taxon>
        <taxon>Colletotrichum spaethianum species complex</taxon>
    </lineage>
</organism>
<dbReference type="EMBL" id="BQXU01000007">
    <property type="protein sequence ID" value="GKT43436.1"/>
    <property type="molecule type" value="Genomic_DNA"/>
</dbReference>
<name>A0AA37L7H8_9PEZI</name>
<dbReference type="AlphaFoldDB" id="A0AA37L7H8"/>
<accession>A0AA37L7H8</accession>
<dbReference type="Proteomes" id="UP001055115">
    <property type="component" value="Unassembled WGS sequence"/>
</dbReference>
<keyword evidence="2" id="KW-1185">Reference proteome</keyword>
<comment type="caution">
    <text evidence="1">The sequence shown here is derived from an EMBL/GenBank/DDBJ whole genome shotgun (WGS) entry which is preliminary data.</text>
</comment>
<dbReference type="RefSeq" id="XP_049125786.1">
    <property type="nucleotide sequence ID" value="XM_049269829.1"/>
</dbReference>
<evidence type="ECO:0000313" key="2">
    <source>
        <dbReference type="Proteomes" id="UP001055115"/>
    </source>
</evidence>
<sequence>MPCPAVCSLDGRACWVSDVELINIAMLKREIKEAAFFENVDRADRGWEHGMASRGSGVWLAAVS</sequence>